<dbReference type="InterPro" id="IPR029057">
    <property type="entry name" value="PRTase-like"/>
</dbReference>
<accession>A0A381NIV3</accession>
<dbReference type="PANTHER" id="PTHR11608:SF0">
    <property type="entry name" value="BIFUNCTIONAL PROTEIN PYRR"/>
    <property type="match status" value="1"/>
</dbReference>
<evidence type="ECO:0000256" key="2">
    <source>
        <dbReference type="ARBA" id="ARBA00023015"/>
    </source>
</evidence>
<keyword evidence="3" id="KW-0804">Transcription</keyword>
<reference evidence="5" key="1">
    <citation type="submission" date="2018-05" db="EMBL/GenBank/DDBJ databases">
        <authorList>
            <person name="Lanie J.A."/>
            <person name="Ng W.-L."/>
            <person name="Kazmierczak K.M."/>
            <person name="Andrzejewski T.M."/>
            <person name="Davidsen T.M."/>
            <person name="Wayne K.J."/>
            <person name="Tettelin H."/>
            <person name="Glass J.I."/>
            <person name="Rusch D."/>
            <person name="Podicherti R."/>
            <person name="Tsui H.-C.T."/>
            <person name="Winkler M.E."/>
        </authorList>
    </citation>
    <scope>NUCLEOTIDE SEQUENCE</scope>
</reference>
<dbReference type="InterPro" id="IPR023050">
    <property type="entry name" value="PyrR"/>
</dbReference>
<gene>
    <name evidence="5" type="ORF">METZ01_LOCUS7396</name>
</gene>
<name>A0A381NIV3_9ZZZZ</name>
<dbReference type="Gene3D" id="3.40.50.2020">
    <property type="match status" value="1"/>
</dbReference>
<comment type="similarity">
    <text evidence="1">Belongs to the purine/pyrimidine phosphoribosyltransferase family. PyrR subfamily.</text>
</comment>
<evidence type="ECO:0000259" key="4">
    <source>
        <dbReference type="Pfam" id="PF00156"/>
    </source>
</evidence>
<proteinExistence type="inferred from homology"/>
<evidence type="ECO:0000256" key="1">
    <source>
        <dbReference type="ARBA" id="ARBA00005565"/>
    </source>
</evidence>
<dbReference type="PANTHER" id="PTHR11608">
    <property type="entry name" value="BIFUNCTIONAL PROTEIN PYRR"/>
    <property type="match status" value="1"/>
</dbReference>
<dbReference type="EMBL" id="UINC01000394">
    <property type="protein sequence ID" value="SUZ54542.1"/>
    <property type="molecule type" value="Genomic_DNA"/>
</dbReference>
<evidence type="ECO:0000256" key="3">
    <source>
        <dbReference type="ARBA" id="ARBA00023163"/>
    </source>
</evidence>
<dbReference type="FunFam" id="3.40.50.2020:FF:000020">
    <property type="entry name" value="Bifunctional protein PyrR"/>
    <property type="match status" value="1"/>
</dbReference>
<dbReference type="Pfam" id="PF00156">
    <property type="entry name" value="Pribosyltran"/>
    <property type="match status" value="1"/>
</dbReference>
<dbReference type="SUPFAM" id="SSF53271">
    <property type="entry name" value="PRTase-like"/>
    <property type="match status" value="1"/>
</dbReference>
<organism evidence="5">
    <name type="scientific">marine metagenome</name>
    <dbReference type="NCBI Taxonomy" id="408172"/>
    <lineage>
        <taxon>unclassified sequences</taxon>
        <taxon>metagenomes</taxon>
        <taxon>ecological metagenomes</taxon>
    </lineage>
</organism>
<evidence type="ECO:0000313" key="5">
    <source>
        <dbReference type="EMBL" id="SUZ54542.1"/>
    </source>
</evidence>
<dbReference type="AlphaFoldDB" id="A0A381NIV3"/>
<sequence length="185" mass="21021">MKKEYSVILDKKTISSSIIRLAHEIYERNKNLDNLVLIGIQTRGMPLSKRIQMELFKISNIEVPIGSLDITFYRDDFRERLLVPQVHGTDILFSLDDKVVVLVDDVLFTGRTIRAAIDSLNAFGRANAIQLAVLVDRGHREMPIKADYVGKNIPTNDGEHIAVRLEETDKKDAVIIIKHDQLDKS</sequence>
<feature type="domain" description="Phosphoribosyltransferase" evidence="4">
    <location>
        <begin position="7"/>
        <end position="167"/>
    </location>
</feature>
<dbReference type="InterPro" id="IPR000836">
    <property type="entry name" value="PRTase_dom"/>
</dbReference>
<dbReference type="NCBIfam" id="NF003549">
    <property type="entry name" value="PRK05205.1-5"/>
    <property type="match status" value="1"/>
</dbReference>
<dbReference type="HAMAP" id="MF_01219">
    <property type="entry name" value="PyrR"/>
    <property type="match status" value="1"/>
</dbReference>
<keyword evidence="2" id="KW-0805">Transcription regulation</keyword>
<dbReference type="InterPro" id="IPR050137">
    <property type="entry name" value="PyrR_bifunctional"/>
</dbReference>
<protein>
    <recommendedName>
        <fullName evidence="4">Phosphoribosyltransferase domain-containing protein</fullName>
    </recommendedName>
</protein>